<accession>A0ABV6RBG4</accession>
<keyword evidence="1" id="KW-0812">Transmembrane</keyword>
<organism evidence="2 3">
    <name type="scientific">Brachybacterium hainanense</name>
    <dbReference type="NCBI Taxonomy" id="1541174"/>
    <lineage>
        <taxon>Bacteria</taxon>
        <taxon>Bacillati</taxon>
        <taxon>Actinomycetota</taxon>
        <taxon>Actinomycetes</taxon>
        <taxon>Micrococcales</taxon>
        <taxon>Dermabacteraceae</taxon>
        <taxon>Brachybacterium</taxon>
    </lineage>
</organism>
<evidence type="ECO:0000313" key="2">
    <source>
        <dbReference type="EMBL" id="MFC0674331.1"/>
    </source>
</evidence>
<evidence type="ECO:0000256" key="1">
    <source>
        <dbReference type="SAM" id="Phobius"/>
    </source>
</evidence>
<dbReference type="EMBL" id="JBHLSV010000010">
    <property type="protein sequence ID" value="MFC0674331.1"/>
    <property type="molecule type" value="Genomic_DNA"/>
</dbReference>
<protein>
    <submittedName>
        <fullName evidence="2">Uncharacterized protein</fullName>
    </submittedName>
</protein>
<evidence type="ECO:0000313" key="3">
    <source>
        <dbReference type="Proteomes" id="UP001589793"/>
    </source>
</evidence>
<sequence>MNPLGPVLLVVAAALFLAGMISLYSTSMTFRRSRVSPWAITLLGSAVVVATLGVAVAF</sequence>
<comment type="caution">
    <text evidence="2">The sequence shown here is derived from an EMBL/GenBank/DDBJ whole genome shotgun (WGS) entry which is preliminary data.</text>
</comment>
<feature type="transmembrane region" description="Helical" evidence="1">
    <location>
        <begin position="6"/>
        <end position="26"/>
    </location>
</feature>
<gene>
    <name evidence="2" type="ORF">ACFFF6_10235</name>
</gene>
<dbReference type="RefSeq" id="WP_376980313.1">
    <property type="nucleotide sequence ID" value="NZ_JBHLSV010000010.1"/>
</dbReference>
<keyword evidence="1" id="KW-1133">Transmembrane helix</keyword>
<proteinExistence type="predicted"/>
<feature type="transmembrane region" description="Helical" evidence="1">
    <location>
        <begin position="38"/>
        <end position="57"/>
    </location>
</feature>
<dbReference type="Proteomes" id="UP001589793">
    <property type="component" value="Unassembled WGS sequence"/>
</dbReference>
<reference evidence="2 3" key="1">
    <citation type="submission" date="2024-09" db="EMBL/GenBank/DDBJ databases">
        <authorList>
            <person name="Sun Q."/>
            <person name="Mori K."/>
        </authorList>
    </citation>
    <scope>NUCLEOTIDE SEQUENCE [LARGE SCALE GENOMIC DNA]</scope>
    <source>
        <strain evidence="2 3">CICC 10874</strain>
    </source>
</reference>
<keyword evidence="1" id="KW-0472">Membrane</keyword>
<name>A0ABV6RBG4_9MICO</name>
<keyword evidence="3" id="KW-1185">Reference proteome</keyword>